<dbReference type="GO" id="GO:0030755">
    <property type="term" value="F:quercetin 3-O-methyltransferase activity"/>
    <property type="evidence" value="ECO:0007669"/>
    <property type="project" value="UniProtKB-EC"/>
</dbReference>
<dbReference type="GO" id="GO:0032259">
    <property type="term" value="P:methylation"/>
    <property type="evidence" value="ECO:0007669"/>
    <property type="project" value="UniProtKB-KW"/>
</dbReference>
<dbReference type="PROSITE" id="PS51683">
    <property type="entry name" value="SAM_OMT_II"/>
    <property type="match status" value="1"/>
</dbReference>
<evidence type="ECO:0000256" key="2">
    <source>
        <dbReference type="ARBA" id="ARBA00022679"/>
    </source>
</evidence>
<evidence type="ECO:0000256" key="3">
    <source>
        <dbReference type="ARBA" id="ARBA00022691"/>
    </source>
</evidence>
<accession>A0A0B2PXG7</accession>
<evidence type="ECO:0000259" key="4">
    <source>
        <dbReference type="Pfam" id="PF00891"/>
    </source>
</evidence>
<evidence type="ECO:0000313" key="5">
    <source>
        <dbReference type="EMBL" id="KHN14031.1"/>
    </source>
</evidence>
<dbReference type="GO" id="GO:0008171">
    <property type="term" value="F:O-methyltransferase activity"/>
    <property type="evidence" value="ECO:0007669"/>
    <property type="project" value="InterPro"/>
</dbReference>
<dbReference type="Pfam" id="PF00891">
    <property type="entry name" value="Methyltransf_2"/>
    <property type="match status" value="1"/>
</dbReference>
<dbReference type="InterPro" id="IPR029063">
    <property type="entry name" value="SAM-dependent_MTases_sf"/>
</dbReference>
<feature type="domain" description="O-methyltransferase C-terminal" evidence="4">
    <location>
        <begin position="12"/>
        <end position="85"/>
    </location>
</feature>
<dbReference type="Gene3D" id="3.40.50.150">
    <property type="entry name" value="Vaccinia Virus protein VP39"/>
    <property type="match status" value="1"/>
</dbReference>
<keyword evidence="1 5" id="KW-0489">Methyltransferase</keyword>
<dbReference type="Proteomes" id="UP000053555">
    <property type="component" value="Unassembled WGS sequence"/>
</dbReference>
<dbReference type="InterPro" id="IPR016461">
    <property type="entry name" value="COMT-like"/>
</dbReference>
<proteinExistence type="predicted"/>
<dbReference type="SUPFAM" id="SSF53335">
    <property type="entry name" value="S-adenosyl-L-methionine-dependent methyltransferases"/>
    <property type="match status" value="1"/>
</dbReference>
<evidence type="ECO:0000256" key="1">
    <source>
        <dbReference type="ARBA" id="ARBA00022603"/>
    </source>
</evidence>
<dbReference type="AlphaFoldDB" id="A0A0B2PXG7"/>
<dbReference type="PANTHER" id="PTHR11746">
    <property type="entry name" value="O-METHYLTRANSFERASE"/>
    <property type="match status" value="1"/>
</dbReference>
<reference evidence="5" key="1">
    <citation type="submission" date="2014-07" db="EMBL/GenBank/DDBJ databases">
        <title>Identification of a novel salt tolerance gene in wild soybean by whole-genome sequencing.</title>
        <authorList>
            <person name="Lam H.-M."/>
            <person name="Qi X."/>
            <person name="Li M.-W."/>
            <person name="Liu X."/>
            <person name="Xie M."/>
            <person name="Ni M."/>
            <person name="Xu X."/>
        </authorList>
    </citation>
    <scope>NUCLEOTIDE SEQUENCE [LARGE SCALE GENOMIC DNA]</scope>
    <source>
        <tissue evidence="5">Root</tissue>
    </source>
</reference>
<keyword evidence="3" id="KW-0949">S-adenosyl-L-methionine</keyword>
<sequence>MASSMNGRNVSEIFQGLESIVDIIGGTRTTAKIICEAFPNLKCIVFDRPQVVENLSGSNNLTFVGGDMFKSIPKADSILLKMVCLQGQMHRASQGL</sequence>
<dbReference type="EC" id="2.1.1.76" evidence="5"/>
<name>A0A0B2PXG7_GLYSO</name>
<dbReference type="EMBL" id="KN661972">
    <property type="protein sequence ID" value="KHN14031.1"/>
    <property type="molecule type" value="Genomic_DNA"/>
</dbReference>
<dbReference type="InterPro" id="IPR001077">
    <property type="entry name" value="COMT_C"/>
</dbReference>
<keyword evidence="2 5" id="KW-0808">Transferase</keyword>
<protein>
    <submittedName>
        <fullName evidence="5">Isoflavone-7-O-methyltransferase 9</fullName>
        <ecNumber evidence="5">2.1.1.76</ecNumber>
    </submittedName>
</protein>
<organism evidence="5">
    <name type="scientific">Glycine soja</name>
    <name type="common">Wild soybean</name>
    <dbReference type="NCBI Taxonomy" id="3848"/>
    <lineage>
        <taxon>Eukaryota</taxon>
        <taxon>Viridiplantae</taxon>
        <taxon>Streptophyta</taxon>
        <taxon>Embryophyta</taxon>
        <taxon>Tracheophyta</taxon>
        <taxon>Spermatophyta</taxon>
        <taxon>Magnoliopsida</taxon>
        <taxon>eudicotyledons</taxon>
        <taxon>Gunneridae</taxon>
        <taxon>Pentapetalae</taxon>
        <taxon>rosids</taxon>
        <taxon>fabids</taxon>
        <taxon>Fabales</taxon>
        <taxon>Fabaceae</taxon>
        <taxon>Papilionoideae</taxon>
        <taxon>50 kb inversion clade</taxon>
        <taxon>NPAAA clade</taxon>
        <taxon>indigoferoid/millettioid clade</taxon>
        <taxon>Phaseoleae</taxon>
        <taxon>Glycine</taxon>
        <taxon>Glycine subgen. Soja</taxon>
    </lineage>
</organism>
<gene>
    <name evidence="5" type="ORF">glysoja_038087</name>
</gene>